<keyword evidence="4" id="KW-1185">Reference proteome</keyword>
<dbReference type="Gene3D" id="3.30.565.10">
    <property type="entry name" value="Histidine kinase-like ATPase, C-terminal domain"/>
    <property type="match status" value="1"/>
</dbReference>
<sequence length="366" mass="42455">MNSVPFSRLKVDRVTAHVVFWIFVFIAFTTIYSVQSTYLISARNNLFYVPLHIVYFYLVAYWLLPVYLFNARYISFALYLLGIMFMVAVMSRLVYIWFVSPYLISHSPNINWGYIEEAKHTFWQRLTDRVSFINALKAINMVMWFGLVIKLFKLWYERKQAALQAELNALKGQVHPHFLFNTLNNLYALTLNNSPRSPQVVMGLSEMLRYMLYECNADSVPLAKEILMLQQFVDLEKLRYEDRLDLSFSISGDTSQKTIAPLLMLPLVENAFKHGTSESMGDSWINININITGDNLQLKISNSKPEIVNPEKYEGHIGLENLKKRLDLLYPAAHKLKILDDDDAFLAVLELKLQTQPQPKQQMVTA</sequence>
<evidence type="ECO:0000313" key="3">
    <source>
        <dbReference type="EMBL" id="QKJ30816.1"/>
    </source>
</evidence>
<dbReference type="AlphaFoldDB" id="A0A7D4UFU0"/>
<dbReference type="GO" id="GO:0016020">
    <property type="term" value="C:membrane"/>
    <property type="evidence" value="ECO:0007669"/>
    <property type="project" value="InterPro"/>
</dbReference>
<reference evidence="3 4" key="1">
    <citation type="submission" date="2020-05" db="EMBL/GenBank/DDBJ databases">
        <title>Mucilaginibacter mali sp. nov.</title>
        <authorList>
            <person name="Kim H.S."/>
            <person name="Lee K.C."/>
            <person name="Suh M.K."/>
            <person name="Kim J.-S."/>
            <person name="Han K.-I."/>
            <person name="Eom M.K."/>
            <person name="Shin Y.K."/>
            <person name="Lee J.-S."/>
        </authorList>
    </citation>
    <scope>NUCLEOTIDE SEQUENCE [LARGE SCALE GENOMIC DNA]</scope>
    <source>
        <strain evidence="3 4">G2-14</strain>
    </source>
</reference>
<proteinExistence type="predicted"/>
<dbReference type="RefSeq" id="WP_173415487.1">
    <property type="nucleotide sequence ID" value="NZ_CP054139.1"/>
</dbReference>
<dbReference type="Proteomes" id="UP000505355">
    <property type="component" value="Chromosome"/>
</dbReference>
<dbReference type="InterPro" id="IPR010559">
    <property type="entry name" value="Sig_transdc_His_kin_internal"/>
</dbReference>
<dbReference type="KEGG" id="mmab:HQ865_14015"/>
<feature type="transmembrane region" description="Helical" evidence="1">
    <location>
        <begin position="46"/>
        <end position="64"/>
    </location>
</feature>
<organism evidence="3 4">
    <name type="scientific">Mucilaginibacter mali</name>
    <dbReference type="NCBI Taxonomy" id="2740462"/>
    <lineage>
        <taxon>Bacteria</taxon>
        <taxon>Pseudomonadati</taxon>
        <taxon>Bacteroidota</taxon>
        <taxon>Sphingobacteriia</taxon>
        <taxon>Sphingobacteriales</taxon>
        <taxon>Sphingobacteriaceae</taxon>
        <taxon>Mucilaginibacter</taxon>
    </lineage>
</organism>
<dbReference type="PANTHER" id="PTHR34220">
    <property type="entry name" value="SENSOR HISTIDINE KINASE YPDA"/>
    <property type="match status" value="1"/>
</dbReference>
<dbReference type="Pfam" id="PF06580">
    <property type="entry name" value="His_kinase"/>
    <property type="match status" value="1"/>
</dbReference>
<gene>
    <name evidence="3" type="ORF">HQ865_14015</name>
</gene>
<dbReference type="InterPro" id="IPR036890">
    <property type="entry name" value="HATPase_C_sf"/>
</dbReference>
<dbReference type="GO" id="GO:0000155">
    <property type="term" value="F:phosphorelay sensor kinase activity"/>
    <property type="evidence" value="ECO:0007669"/>
    <property type="project" value="InterPro"/>
</dbReference>
<keyword evidence="1" id="KW-1133">Transmembrane helix</keyword>
<feature type="transmembrane region" description="Helical" evidence="1">
    <location>
        <begin position="14"/>
        <end position="34"/>
    </location>
</feature>
<dbReference type="InterPro" id="IPR050640">
    <property type="entry name" value="Bact_2-comp_sensor_kinase"/>
</dbReference>
<feature type="domain" description="Signal transduction histidine kinase internal region" evidence="2">
    <location>
        <begin position="165"/>
        <end position="244"/>
    </location>
</feature>
<evidence type="ECO:0000259" key="2">
    <source>
        <dbReference type="Pfam" id="PF06580"/>
    </source>
</evidence>
<protein>
    <submittedName>
        <fullName evidence="3">Histidine kinase</fullName>
    </submittedName>
</protein>
<dbReference type="PANTHER" id="PTHR34220:SF7">
    <property type="entry name" value="SENSOR HISTIDINE KINASE YPDA"/>
    <property type="match status" value="1"/>
</dbReference>
<keyword evidence="3" id="KW-0808">Transferase</keyword>
<accession>A0A7D4UFU0</accession>
<name>A0A7D4UFU0_9SPHI</name>
<feature type="transmembrane region" description="Helical" evidence="1">
    <location>
        <begin position="76"/>
        <end position="98"/>
    </location>
</feature>
<feature type="transmembrane region" description="Helical" evidence="1">
    <location>
        <begin position="132"/>
        <end position="152"/>
    </location>
</feature>
<keyword evidence="1" id="KW-0472">Membrane</keyword>
<dbReference type="EMBL" id="CP054139">
    <property type="protein sequence ID" value="QKJ30816.1"/>
    <property type="molecule type" value="Genomic_DNA"/>
</dbReference>
<evidence type="ECO:0000256" key="1">
    <source>
        <dbReference type="SAM" id="Phobius"/>
    </source>
</evidence>
<evidence type="ECO:0000313" key="4">
    <source>
        <dbReference type="Proteomes" id="UP000505355"/>
    </source>
</evidence>
<keyword evidence="1" id="KW-0812">Transmembrane</keyword>
<keyword evidence="3" id="KW-0418">Kinase</keyword>